<dbReference type="InterPro" id="IPR036034">
    <property type="entry name" value="PDZ_sf"/>
</dbReference>
<evidence type="ECO:0000313" key="3">
    <source>
        <dbReference type="EMBL" id="EJK70376.1"/>
    </source>
</evidence>
<keyword evidence="1" id="KW-0645">Protease</keyword>
<accession>K0TAD5</accession>
<dbReference type="GO" id="GO:0008233">
    <property type="term" value="F:peptidase activity"/>
    <property type="evidence" value="ECO:0007669"/>
    <property type="project" value="UniProtKB-KW"/>
</dbReference>
<dbReference type="GO" id="GO:0006508">
    <property type="term" value="P:proteolysis"/>
    <property type="evidence" value="ECO:0007669"/>
    <property type="project" value="UniProtKB-KW"/>
</dbReference>
<dbReference type="PANTHER" id="PTHR43343:SF3">
    <property type="entry name" value="PROTEASE DO-LIKE 8, CHLOROPLASTIC"/>
    <property type="match status" value="1"/>
</dbReference>
<dbReference type="SUPFAM" id="SSF50156">
    <property type="entry name" value="PDZ domain-like"/>
    <property type="match status" value="1"/>
</dbReference>
<organism evidence="3 4">
    <name type="scientific">Thalassiosira oceanica</name>
    <name type="common">Marine diatom</name>
    <dbReference type="NCBI Taxonomy" id="159749"/>
    <lineage>
        <taxon>Eukaryota</taxon>
        <taxon>Sar</taxon>
        <taxon>Stramenopiles</taxon>
        <taxon>Ochrophyta</taxon>
        <taxon>Bacillariophyta</taxon>
        <taxon>Coscinodiscophyceae</taxon>
        <taxon>Thalassiosirophycidae</taxon>
        <taxon>Thalassiosirales</taxon>
        <taxon>Thalassiosiraceae</taxon>
        <taxon>Thalassiosira</taxon>
    </lineage>
</organism>
<dbReference type="AlphaFoldDB" id="K0TAD5"/>
<keyword evidence="4" id="KW-1185">Reference proteome</keyword>
<dbReference type="Proteomes" id="UP000266841">
    <property type="component" value="Unassembled WGS sequence"/>
</dbReference>
<dbReference type="OrthoDB" id="4217619at2759"/>
<dbReference type="Gene3D" id="2.30.42.10">
    <property type="match status" value="1"/>
</dbReference>
<reference evidence="3 4" key="1">
    <citation type="journal article" date="2012" name="Genome Biol.">
        <title>Genome and low-iron response of an oceanic diatom adapted to chronic iron limitation.</title>
        <authorList>
            <person name="Lommer M."/>
            <person name="Specht M."/>
            <person name="Roy A.S."/>
            <person name="Kraemer L."/>
            <person name="Andreson R."/>
            <person name="Gutowska M.A."/>
            <person name="Wolf J."/>
            <person name="Bergner S.V."/>
            <person name="Schilhabel M.B."/>
            <person name="Klostermeier U.C."/>
            <person name="Beiko R.G."/>
            <person name="Rosenstiel P."/>
            <person name="Hippler M."/>
            <person name="Laroche J."/>
        </authorList>
    </citation>
    <scope>NUCLEOTIDE SEQUENCE [LARGE SCALE GENOMIC DNA]</scope>
    <source>
        <strain evidence="3 4">CCMP1005</strain>
    </source>
</reference>
<dbReference type="EMBL" id="AGNL01008627">
    <property type="protein sequence ID" value="EJK70376.1"/>
    <property type="molecule type" value="Genomic_DNA"/>
</dbReference>
<comment type="caution">
    <text evidence="3">The sequence shown here is derived from an EMBL/GenBank/DDBJ whole genome shotgun (WGS) entry which is preliminary data.</text>
</comment>
<proteinExistence type="predicted"/>
<dbReference type="PANTHER" id="PTHR43343">
    <property type="entry name" value="PEPTIDASE S12"/>
    <property type="match status" value="1"/>
</dbReference>
<evidence type="ECO:0000256" key="2">
    <source>
        <dbReference type="ARBA" id="ARBA00022801"/>
    </source>
</evidence>
<gene>
    <name evidence="3" type="ORF">THAOC_08272</name>
</gene>
<dbReference type="InterPro" id="IPR051201">
    <property type="entry name" value="Chloro_Bact_Ser_Proteases"/>
</dbReference>
<name>K0TAD5_THAOC</name>
<evidence type="ECO:0000256" key="1">
    <source>
        <dbReference type="ARBA" id="ARBA00022670"/>
    </source>
</evidence>
<keyword evidence="2" id="KW-0378">Hydrolase</keyword>
<evidence type="ECO:0000313" key="4">
    <source>
        <dbReference type="Proteomes" id="UP000266841"/>
    </source>
</evidence>
<sequence length="173" mass="18316">MVDGPTQSKLSTMIVTTSGSNAGIGFAVPSDAVKENTSRIIEMDKRRQAKGKRRGRLGMEVALTSLEATLAQRLEATLAERVATDRITGAFVTSIASDSPLQGRGVKAISLADGCVSLGDRVVNVGGNRIENGQQFLEAMSKRVEGEKIDITLENAEGVGRVVYVELAPMPLA</sequence>
<protein>
    <submittedName>
        <fullName evidence="3">Uncharacterized protein</fullName>
    </submittedName>
</protein>
<dbReference type="MEROPS" id="S01.143"/>